<proteinExistence type="predicted"/>
<protein>
    <submittedName>
        <fullName evidence="2">Uncharacterized protein</fullName>
    </submittedName>
</protein>
<evidence type="ECO:0000313" key="3">
    <source>
        <dbReference type="Proteomes" id="UP000190777"/>
    </source>
</evidence>
<evidence type="ECO:0000313" key="1">
    <source>
        <dbReference type="EMBL" id="OPH38879.1"/>
    </source>
</evidence>
<reference evidence="2 4" key="2">
    <citation type="submission" date="2018-06" db="EMBL/GenBank/DDBJ databases">
        <authorList>
            <consortium name="Pathogen Informatics"/>
            <person name="Doyle S."/>
        </authorList>
    </citation>
    <scope>NUCLEOTIDE SEQUENCE [LARGE SCALE GENOMIC DNA]</scope>
    <source>
        <strain evidence="2 4">NCTC11012</strain>
    </source>
</reference>
<evidence type="ECO:0000313" key="4">
    <source>
        <dbReference type="Proteomes" id="UP000254618"/>
    </source>
</evidence>
<gene>
    <name evidence="1" type="ORF">B5J93_05150</name>
    <name evidence="2" type="ORF">NCTC11012_02889</name>
</gene>
<dbReference type="EMBL" id="UGQF01000001">
    <property type="protein sequence ID" value="STZ04606.1"/>
    <property type="molecule type" value="Genomic_DNA"/>
</dbReference>
<dbReference type="AlphaFoldDB" id="A0A378QUN5"/>
<reference evidence="1 3" key="1">
    <citation type="submission" date="2017-03" db="EMBL/GenBank/DDBJ databases">
        <title>Draft genome sequence of Moraxella equi CCUG 4950T type strain.</title>
        <authorList>
            <person name="Salva-Serra F."/>
            <person name="Engstrom-Jakobsson H."/>
            <person name="Thorell K."/>
            <person name="Jaen-Luchoro D."/>
            <person name="Gonzales-Siles L."/>
            <person name="Karlsson R."/>
            <person name="Yazdan S."/>
            <person name="Boulund F."/>
            <person name="Johnning A."/>
            <person name="Engstrand L."/>
            <person name="Kristiansson E."/>
            <person name="Moore E."/>
        </authorList>
    </citation>
    <scope>NUCLEOTIDE SEQUENCE [LARGE SCALE GENOMIC DNA]</scope>
    <source>
        <strain evidence="1 3">CCUG 4950</strain>
    </source>
</reference>
<dbReference type="Proteomes" id="UP000190777">
    <property type="component" value="Unassembled WGS sequence"/>
</dbReference>
<organism evidence="2 4">
    <name type="scientific">Moraxella equi</name>
    <dbReference type="NCBI Taxonomy" id="60442"/>
    <lineage>
        <taxon>Bacteria</taxon>
        <taxon>Pseudomonadati</taxon>
        <taxon>Pseudomonadota</taxon>
        <taxon>Gammaproteobacteria</taxon>
        <taxon>Moraxellales</taxon>
        <taxon>Moraxellaceae</taxon>
        <taxon>Moraxella</taxon>
    </lineage>
</organism>
<sequence length="79" mass="8956">MIIDIALLPAHIAEQVMNTKEPIYFAKDDQVIGSVSSVPSYAKGDFNFDLERMTKAVEAPRFDMPKFESDEEFLAWVNS</sequence>
<dbReference type="Proteomes" id="UP000254618">
    <property type="component" value="Unassembled WGS sequence"/>
</dbReference>
<dbReference type="RefSeq" id="WP_079325186.1">
    <property type="nucleotide sequence ID" value="NZ_MXAP01000048.1"/>
</dbReference>
<evidence type="ECO:0000313" key="2">
    <source>
        <dbReference type="EMBL" id="STZ04606.1"/>
    </source>
</evidence>
<dbReference type="EMBL" id="MXAP01000048">
    <property type="protein sequence ID" value="OPH38879.1"/>
    <property type="molecule type" value="Genomic_DNA"/>
</dbReference>
<name>A0A378QUN5_9GAMM</name>
<keyword evidence="3" id="KW-1185">Reference proteome</keyword>
<accession>A0A378QUN5</accession>